<gene>
    <name evidence="6" type="ORF">MAR_016361</name>
</gene>
<reference evidence="6" key="1">
    <citation type="submission" date="2022-11" db="EMBL/GenBank/DDBJ databases">
        <title>Centuries of genome instability and evolution in soft-shell clam transmissible cancer (bioRxiv).</title>
        <authorList>
            <person name="Hart S.F.M."/>
            <person name="Yonemitsu M.A."/>
            <person name="Giersch R.M."/>
            <person name="Beal B.F."/>
            <person name="Arriagada G."/>
            <person name="Davis B.W."/>
            <person name="Ostrander E.A."/>
            <person name="Goff S.P."/>
            <person name="Metzger M.J."/>
        </authorList>
    </citation>
    <scope>NUCLEOTIDE SEQUENCE</scope>
    <source>
        <strain evidence="6">MELC-2E11</strain>
        <tissue evidence="6">Siphon/mantle</tissue>
    </source>
</reference>
<comment type="subcellular location">
    <subcellularLocation>
        <location evidence="1">Lysosome membrane</location>
    </subcellularLocation>
</comment>
<dbReference type="PANTHER" id="PTHR31397">
    <property type="entry name" value="BLOC-1-RELATED COMPLEX SUBUNIT 7 BORSC7"/>
    <property type="match status" value="1"/>
</dbReference>
<dbReference type="PANTHER" id="PTHR31397:SF1">
    <property type="entry name" value="BLOC-1-RELATED COMPLEX SUBUNIT 7"/>
    <property type="match status" value="1"/>
</dbReference>
<evidence type="ECO:0000256" key="5">
    <source>
        <dbReference type="ARBA" id="ARBA00023228"/>
    </source>
</evidence>
<dbReference type="InterPro" id="IPR032143">
    <property type="entry name" value="BORCS7"/>
</dbReference>
<protein>
    <recommendedName>
        <fullName evidence="3">BLOC-1-related complex subunit 7</fullName>
    </recommendedName>
</protein>
<evidence type="ECO:0000313" key="6">
    <source>
        <dbReference type="EMBL" id="WAR22387.1"/>
    </source>
</evidence>
<keyword evidence="4" id="KW-0472">Membrane</keyword>
<dbReference type="EMBL" id="CP111023">
    <property type="protein sequence ID" value="WAR22387.1"/>
    <property type="molecule type" value="Genomic_DNA"/>
</dbReference>
<evidence type="ECO:0000256" key="2">
    <source>
        <dbReference type="ARBA" id="ARBA00005433"/>
    </source>
</evidence>
<proteinExistence type="inferred from homology"/>
<evidence type="ECO:0000256" key="3">
    <source>
        <dbReference type="ARBA" id="ARBA00022295"/>
    </source>
</evidence>
<evidence type="ECO:0000313" key="7">
    <source>
        <dbReference type="Proteomes" id="UP001164746"/>
    </source>
</evidence>
<dbReference type="Pfam" id="PF16088">
    <property type="entry name" value="BORCS7"/>
    <property type="match status" value="1"/>
</dbReference>
<evidence type="ECO:0000256" key="4">
    <source>
        <dbReference type="ARBA" id="ARBA00023136"/>
    </source>
</evidence>
<keyword evidence="5" id="KW-0458">Lysosome</keyword>
<comment type="similarity">
    <text evidence="2">Belongs to the BORCS7 family.</text>
</comment>
<name>A0ABY7FJQ8_MYAAR</name>
<keyword evidence="7" id="KW-1185">Reference proteome</keyword>
<organism evidence="6 7">
    <name type="scientific">Mya arenaria</name>
    <name type="common">Soft-shell clam</name>
    <dbReference type="NCBI Taxonomy" id="6604"/>
    <lineage>
        <taxon>Eukaryota</taxon>
        <taxon>Metazoa</taxon>
        <taxon>Spiralia</taxon>
        <taxon>Lophotrochozoa</taxon>
        <taxon>Mollusca</taxon>
        <taxon>Bivalvia</taxon>
        <taxon>Autobranchia</taxon>
        <taxon>Heteroconchia</taxon>
        <taxon>Euheterodonta</taxon>
        <taxon>Imparidentia</taxon>
        <taxon>Neoheterodontei</taxon>
        <taxon>Myida</taxon>
        <taxon>Myoidea</taxon>
        <taxon>Myidae</taxon>
        <taxon>Mya</taxon>
    </lineage>
</organism>
<dbReference type="Proteomes" id="UP001164746">
    <property type="component" value="Chromosome 12"/>
</dbReference>
<sequence>MSSSSWNQETKLKLKEKVTANVNDLGSLVRHVIRSSKSNELLSQAAKNFSSQESFIHNSSETLKKMNLIKTQFEYQQTAIERSVASLEEIQDQLKTLQR</sequence>
<accession>A0ABY7FJQ8</accession>
<evidence type="ECO:0000256" key="1">
    <source>
        <dbReference type="ARBA" id="ARBA00004656"/>
    </source>
</evidence>